<dbReference type="GO" id="GO:0045893">
    <property type="term" value="P:positive regulation of DNA-templated transcription"/>
    <property type="evidence" value="ECO:0007669"/>
    <property type="project" value="TreeGrafter"/>
</dbReference>
<keyword evidence="1" id="KW-0805">Transcription regulation</keyword>
<gene>
    <name evidence="6" type="ORF">TEA_026488</name>
</gene>
<feature type="region of interest" description="Disordered" evidence="4">
    <location>
        <begin position="82"/>
        <end position="104"/>
    </location>
</feature>
<dbReference type="Proteomes" id="UP000306102">
    <property type="component" value="Unassembled WGS sequence"/>
</dbReference>
<keyword evidence="7" id="KW-1185">Reference proteome</keyword>
<dbReference type="PROSITE" id="PS00036">
    <property type="entry name" value="BZIP_BASIC"/>
    <property type="match status" value="1"/>
</dbReference>
<evidence type="ECO:0000313" key="7">
    <source>
        <dbReference type="Proteomes" id="UP000306102"/>
    </source>
</evidence>
<dbReference type="SMART" id="SM00338">
    <property type="entry name" value="BRLZ"/>
    <property type="match status" value="1"/>
</dbReference>
<dbReference type="InterPro" id="IPR044759">
    <property type="entry name" value="bZIP_RF2"/>
</dbReference>
<evidence type="ECO:0000256" key="4">
    <source>
        <dbReference type="SAM" id="MobiDB-lite"/>
    </source>
</evidence>
<dbReference type="PANTHER" id="PTHR46391">
    <property type="entry name" value="BASIC LEUCINE ZIPPER 34"/>
    <property type="match status" value="1"/>
</dbReference>
<evidence type="ECO:0000259" key="5">
    <source>
        <dbReference type="PROSITE" id="PS50217"/>
    </source>
</evidence>
<dbReference type="Pfam" id="PF00170">
    <property type="entry name" value="bZIP_1"/>
    <property type="match status" value="1"/>
</dbReference>
<dbReference type="InterPro" id="IPR046347">
    <property type="entry name" value="bZIP_sf"/>
</dbReference>
<feature type="region of interest" description="Disordered" evidence="4">
    <location>
        <begin position="245"/>
        <end position="265"/>
    </location>
</feature>
<dbReference type="EMBL" id="SDRB02013640">
    <property type="protein sequence ID" value="THF94492.1"/>
    <property type="molecule type" value="Genomic_DNA"/>
</dbReference>
<reference evidence="6 7" key="1">
    <citation type="journal article" date="2018" name="Proc. Natl. Acad. Sci. U.S.A.">
        <title>Draft genome sequence of Camellia sinensis var. sinensis provides insights into the evolution of the tea genome and tea quality.</title>
        <authorList>
            <person name="Wei C."/>
            <person name="Yang H."/>
            <person name="Wang S."/>
            <person name="Zhao J."/>
            <person name="Liu C."/>
            <person name="Gao L."/>
            <person name="Xia E."/>
            <person name="Lu Y."/>
            <person name="Tai Y."/>
            <person name="She G."/>
            <person name="Sun J."/>
            <person name="Cao H."/>
            <person name="Tong W."/>
            <person name="Gao Q."/>
            <person name="Li Y."/>
            <person name="Deng W."/>
            <person name="Jiang X."/>
            <person name="Wang W."/>
            <person name="Chen Q."/>
            <person name="Zhang S."/>
            <person name="Li H."/>
            <person name="Wu J."/>
            <person name="Wang P."/>
            <person name="Li P."/>
            <person name="Shi C."/>
            <person name="Zheng F."/>
            <person name="Jian J."/>
            <person name="Huang B."/>
            <person name="Shan D."/>
            <person name="Shi M."/>
            <person name="Fang C."/>
            <person name="Yue Y."/>
            <person name="Li F."/>
            <person name="Li D."/>
            <person name="Wei S."/>
            <person name="Han B."/>
            <person name="Jiang C."/>
            <person name="Yin Y."/>
            <person name="Xia T."/>
            <person name="Zhang Z."/>
            <person name="Bennetzen J.L."/>
            <person name="Zhao S."/>
            <person name="Wan X."/>
        </authorList>
    </citation>
    <scope>NUCLEOTIDE SEQUENCE [LARGE SCALE GENOMIC DNA]</scope>
    <source>
        <strain evidence="7">cv. Shuchazao</strain>
        <tissue evidence="6">Leaf</tissue>
    </source>
</reference>
<dbReference type="InterPro" id="IPR052483">
    <property type="entry name" value="bZIP_transcription_regulators"/>
</dbReference>
<dbReference type="GO" id="GO:0005634">
    <property type="term" value="C:nucleus"/>
    <property type="evidence" value="ECO:0007669"/>
    <property type="project" value="TreeGrafter"/>
</dbReference>
<evidence type="ECO:0000313" key="6">
    <source>
        <dbReference type="EMBL" id="THF94492.1"/>
    </source>
</evidence>
<comment type="caution">
    <text evidence="6">The sequence shown here is derived from an EMBL/GenBank/DDBJ whole genome shotgun (WGS) entry which is preliminary data.</text>
</comment>
<sequence length="283" mass="31838">MEDKSKGKCKSKSKNCVPELPRFASKPPVCPKSFTMVPPSIVLPMAPGSYQGSQQPYFMNHGMGASSSGTKHNNLENSNKIIEIPPPLSRNPITSVEPSSTKNGGIVVKTEQGIDYEMKWGRIVDPNMDTKRLRRILSNRISAQKTRMRKAQYAKDLEKAMKDLQADIAVLNPRIESETENYKLLQMENGTLKQKMSVCEEKVKISLAKFKEYQATIKELKELYFAQQKMQMQLEGRWTPSWNNKGFERTANSSSRGVGPQPPMEDPALSFLSLIVDPPKSLI</sequence>
<feature type="compositionally biased region" description="Polar residues" evidence="4">
    <location>
        <begin position="91"/>
        <end position="103"/>
    </location>
</feature>
<dbReference type="AlphaFoldDB" id="A0A4S4CX75"/>
<dbReference type="InterPro" id="IPR004827">
    <property type="entry name" value="bZIP"/>
</dbReference>
<evidence type="ECO:0000256" key="2">
    <source>
        <dbReference type="ARBA" id="ARBA00023163"/>
    </source>
</evidence>
<protein>
    <recommendedName>
        <fullName evidence="5">BZIP domain-containing protein</fullName>
    </recommendedName>
</protein>
<keyword evidence="3" id="KW-0539">Nucleus</keyword>
<dbReference type="GO" id="GO:0003700">
    <property type="term" value="F:DNA-binding transcription factor activity"/>
    <property type="evidence" value="ECO:0007669"/>
    <property type="project" value="InterPro"/>
</dbReference>
<feature type="domain" description="BZIP" evidence="5">
    <location>
        <begin position="129"/>
        <end position="192"/>
    </location>
</feature>
<evidence type="ECO:0000256" key="3">
    <source>
        <dbReference type="ARBA" id="ARBA00023242"/>
    </source>
</evidence>
<name>A0A4S4CX75_CAMSN</name>
<accession>A0A4S4CX75</accession>
<feature type="compositionally biased region" description="Polar residues" evidence="4">
    <location>
        <begin position="245"/>
        <end position="256"/>
    </location>
</feature>
<dbReference type="PROSITE" id="PS50217">
    <property type="entry name" value="BZIP"/>
    <property type="match status" value="1"/>
</dbReference>
<proteinExistence type="predicted"/>
<keyword evidence="2" id="KW-0804">Transcription</keyword>
<dbReference type="Gene3D" id="1.20.5.170">
    <property type="match status" value="1"/>
</dbReference>
<dbReference type="GO" id="GO:0003677">
    <property type="term" value="F:DNA binding"/>
    <property type="evidence" value="ECO:0007669"/>
    <property type="project" value="TreeGrafter"/>
</dbReference>
<evidence type="ECO:0000256" key="1">
    <source>
        <dbReference type="ARBA" id="ARBA00023015"/>
    </source>
</evidence>
<dbReference type="CDD" id="cd14703">
    <property type="entry name" value="bZIP_plant_RF2"/>
    <property type="match status" value="1"/>
</dbReference>
<dbReference type="PANTHER" id="PTHR46391:SF13">
    <property type="entry name" value="ACTIVATOR OF SPOMIN LUC3"/>
    <property type="match status" value="1"/>
</dbReference>
<organism evidence="6 7">
    <name type="scientific">Camellia sinensis var. sinensis</name>
    <name type="common">China tea</name>
    <dbReference type="NCBI Taxonomy" id="542762"/>
    <lineage>
        <taxon>Eukaryota</taxon>
        <taxon>Viridiplantae</taxon>
        <taxon>Streptophyta</taxon>
        <taxon>Embryophyta</taxon>
        <taxon>Tracheophyta</taxon>
        <taxon>Spermatophyta</taxon>
        <taxon>Magnoliopsida</taxon>
        <taxon>eudicotyledons</taxon>
        <taxon>Gunneridae</taxon>
        <taxon>Pentapetalae</taxon>
        <taxon>asterids</taxon>
        <taxon>Ericales</taxon>
        <taxon>Theaceae</taxon>
        <taxon>Camellia</taxon>
    </lineage>
</organism>
<dbReference type="SUPFAM" id="SSF57959">
    <property type="entry name" value="Leucine zipper domain"/>
    <property type="match status" value="1"/>
</dbReference>